<dbReference type="SUPFAM" id="SSF52218">
    <property type="entry name" value="Flavoproteins"/>
    <property type="match status" value="1"/>
</dbReference>
<evidence type="ECO:0000256" key="4">
    <source>
        <dbReference type="ARBA" id="ARBA00037981"/>
    </source>
</evidence>
<evidence type="ECO:0000256" key="1">
    <source>
        <dbReference type="ARBA" id="ARBA00001974"/>
    </source>
</evidence>
<dbReference type="InterPro" id="IPR029039">
    <property type="entry name" value="Flavoprotein-like_sf"/>
</dbReference>
<keyword evidence="7" id="KW-1185">Reference proteome</keyword>
<dbReference type="InterPro" id="IPR003680">
    <property type="entry name" value="Flavodoxin_fold"/>
</dbReference>
<evidence type="ECO:0000259" key="5">
    <source>
        <dbReference type="Pfam" id="PF02525"/>
    </source>
</evidence>
<evidence type="ECO:0000256" key="2">
    <source>
        <dbReference type="ARBA" id="ARBA00022630"/>
    </source>
</evidence>
<organism evidence="6 7">
    <name type="scientific">Persicobacter diffluens</name>
    <dbReference type="NCBI Taxonomy" id="981"/>
    <lineage>
        <taxon>Bacteria</taxon>
        <taxon>Pseudomonadati</taxon>
        <taxon>Bacteroidota</taxon>
        <taxon>Cytophagia</taxon>
        <taxon>Cytophagales</taxon>
        <taxon>Persicobacteraceae</taxon>
        <taxon>Persicobacter</taxon>
    </lineage>
</organism>
<name>A0AAN4VX43_9BACT</name>
<accession>A0AAN4VX43</accession>
<dbReference type="PANTHER" id="PTHR46305">
    <property type="match status" value="1"/>
</dbReference>
<protein>
    <submittedName>
        <fullName evidence="6">NAD(P)H dehydrogenase (Quinone)</fullName>
    </submittedName>
</protein>
<keyword evidence="3" id="KW-0274">FAD</keyword>
<dbReference type="Proteomes" id="UP001310022">
    <property type="component" value="Unassembled WGS sequence"/>
</dbReference>
<dbReference type="EMBL" id="BQKE01000001">
    <property type="protein sequence ID" value="GJM60631.1"/>
    <property type="molecule type" value="Genomic_DNA"/>
</dbReference>
<feature type="domain" description="Flavodoxin-like fold" evidence="5">
    <location>
        <begin position="3"/>
        <end position="184"/>
    </location>
</feature>
<keyword evidence="2" id="KW-0285">Flavoprotein</keyword>
<evidence type="ECO:0000256" key="3">
    <source>
        <dbReference type="ARBA" id="ARBA00022827"/>
    </source>
</evidence>
<dbReference type="PANTHER" id="PTHR46305:SF3">
    <property type="entry name" value="NADPH:QUINONE OXIDOREDUCTASE MDAB"/>
    <property type="match status" value="1"/>
</dbReference>
<comment type="similarity">
    <text evidence="4">Belongs to the oxidoreductase MdaB family.</text>
</comment>
<evidence type="ECO:0000313" key="6">
    <source>
        <dbReference type="EMBL" id="GJM60631.1"/>
    </source>
</evidence>
<gene>
    <name evidence="6" type="ORF">PEDI_11830</name>
</gene>
<dbReference type="Pfam" id="PF02525">
    <property type="entry name" value="Flavodoxin_2"/>
    <property type="match status" value="1"/>
</dbReference>
<dbReference type="InterPro" id="IPR052397">
    <property type="entry name" value="NADPH-QR_MdaB"/>
</dbReference>
<comment type="cofactor">
    <cofactor evidence="1">
        <name>FAD</name>
        <dbReference type="ChEBI" id="CHEBI:57692"/>
    </cofactor>
</comment>
<sequence length="197" mass="22389">MKTVLVINGHEPYAFAAGQFNDGLFDVAVETLSKEFKVLTTVMKEGYQVEEEHEKFRLADVVIFQFPIYWFSTPGLMKKYFDEVYAYGVFFGMGGENPEVESKYGFDNGLMNGKPYMLSATMNAPMDAFNTADGFFDGKSMDESLLYHIHKTHQFCGMKALPSFGAHNVIKGPQFEADAQKWRLHLENEVVRLFTIA</sequence>
<comment type="caution">
    <text evidence="6">The sequence shown here is derived from an EMBL/GenBank/DDBJ whole genome shotgun (WGS) entry which is preliminary data.</text>
</comment>
<dbReference type="AlphaFoldDB" id="A0AAN4VX43"/>
<dbReference type="Gene3D" id="3.40.50.360">
    <property type="match status" value="1"/>
</dbReference>
<reference evidence="6 7" key="1">
    <citation type="submission" date="2021-12" db="EMBL/GenBank/DDBJ databases">
        <title>Genome sequencing of bacteria with rrn-lacking chromosome and rrn-plasmid.</title>
        <authorList>
            <person name="Anda M."/>
            <person name="Iwasaki W."/>
        </authorList>
    </citation>
    <scope>NUCLEOTIDE SEQUENCE [LARGE SCALE GENOMIC DNA]</scope>
    <source>
        <strain evidence="6 7">NBRC 15940</strain>
    </source>
</reference>
<proteinExistence type="inferred from homology"/>
<dbReference type="RefSeq" id="WP_338236340.1">
    <property type="nucleotide sequence ID" value="NZ_BQKE01000001.1"/>
</dbReference>
<evidence type="ECO:0000313" key="7">
    <source>
        <dbReference type="Proteomes" id="UP001310022"/>
    </source>
</evidence>